<keyword evidence="2" id="KW-1185">Reference proteome</keyword>
<evidence type="ECO:0000313" key="1">
    <source>
        <dbReference type="EMBL" id="MCP2271896.1"/>
    </source>
</evidence>
<dbReference type="RefSeq" id="WP_253888845.1">
    <property type="nucleotide sequence ID" value="NZ_BAAAVB010000003.1"/>
</dbReference>
<gene>
    <name evidence="1" type="ORF">LV75_004410</name>
</gene>
<sequence>MDTYDRKAFVLAYANANDPDITDPKPGGYFDAVRTHRAELLAGLERLFELELTAEAAPDPPLFLLFRATARSYLAITGPMSGFLEAGLIHKRLEQVGAHEVVLRDMGRITEINAESKAAHLDILDTLVAHLLGDRADRVFTVDDLAAIGVSTTPPSHDDYDWVDEV</sequence>
<accession>A0ABT1IH59</accession>
<proteinExistence type="predicted"/>
<organism evidence="1 2">
    <name type="scientific">Actinokineospora diospyrosa</name>
    <dbReference type="NCBI Taxonomy" id="103728"/>
    <lineage>
        <taxon>Bacteria</taxon>
        <taxon>Bacillati</taxon>
        <taxon>Actinomycetota</taxon>
        <taxon>Actinomycetes</taxon>
        <taxon>Pseudonocardiales</taxon>
        <taxon>Pseudonocardiaceae</taxon>
        <taxon>Actinokineospora</taxon>
    </lineage>
</organism>
<dbReference type="EMBL" id="JAMTCO010000010">
    <property type="protein sequence ID" value="MCP2271896.1"/>
    <property type="molecule type" value="Genomic_DNA"/>
</dbReference>
<name>A0ABT1IH59_9PSEU</name>
<comment type="caution">
    <text evidence="1">The sequence shown here is derived from an EMBL/GenBank/DDBJ whole genome shotgun (WGS) entry which is preliminary data.</text>
</comment>
<evidence type="ECO:0000313" key="2">
    <source>
        <dbReference type="Proteomes" id="UP001205185"/>
    </source>
</evidence>
<reference evidence="1 2" key="1">
    <citation type="submission" date="2022-06" db="EMBL/GenBank/DDBJ databases">
        <title>Genomic Encyclopedia of Archaeal and Bacterial Type Strains, Phase II (KMG-II): from individual species to whole genera.</title>
        <authorList>
            <person name="Goeker M."/>
        </authorList>
    </citation>
    <scope>NUCLEOTIDE SEQUENCE [LARGE SCALE GENOMIC DNA]</scope>
    <source>
        <strain evidence="1 2">DSM 44255</strain>
    </source>
</reference>
<dbReference type="Proteomes" id="UP001205185">
    <property type="component" value="Unassembled WGS sequence"/>
</dbReference>
<protein>
    <submittedName>
        <fullName evidence="1">Uncharacterized protein</fullName>
    </submittedName>
</protein>